<feature type="non-terminal residue" evidence="1">
    <location>
        <position position="1"/>
    </location>
</feature>
<name>A0AAN8EXZ9_TRICO</name>
<dbReference type="EMBL" id="WIXE01023224">
    <property type="protein sequence ID" value="KAK5966695.1"/>
    <property type="molecule type" value="Genomic_DNA"/>
</dbReference>
<dbReference type="Proteomes" id="UP001331761">
    <property type="component" value="Unassembled WGS sequence"/>
</dbReference>
<accession>A0AAN8EXZ9</accession>
<organism evidence="1 2">
    <name type="scientific">Trichostrongylus colubriformis</name>
    <name type="common">Black scour worm</name>
    <dbReference type="NCBI Taxonomy" id="6319"/>
    <lineage>
        <taxon>Eukaryota</taxon>
        <taxon>Metazoa</taxon>
        <taxon>Ecdysozoa</taxon>
        <taxon>Nematoda</taxon>
        <taxon>Chromadorea</taxon>
        <taxon>Rhabditida</taxon>
        <taxon>Rhabditina</taxon>
        <taxon>Rhabditomorpha</taxon>
        <taxon>Strongyloidea</taxon>
        <taxon>Trichostrongylidae</taxon>
        <taxon>Trichostrongylus</taxon>
    </lineage>
</organism>
<dbReference type="AlphaFoldDB" id="A0AAN8EXZ9"/>
<evidence type="ECO:0000313" key="2">
    <source>
        <dbReference type="Proteomes" id="UP001331761"/>
    </source>
</evidence>
<proteinExistence type="predicted"/>
<protein>
    <submittedName>
        <fullName evidence="1">Uncharacterized protein</fullName>
    </submittedName>
</protein>
<gene>
    <name evidence="1" type="ORF">GCK32_021876</name>
</gene>
<keyword evidence="2" id="KW-1185">Reference proteome</keyword>
<sequence length="52" mass="6073">KSYGGEVISLEKKSMHHQPNWHHHHPWPTTMNMAPVTVWWSATCFIQCEKAS</sequence>
<reference evidence="1 2" key="1">
    <citation type="submission" date="2019-10" db="EMBL/GenBank/DDBJ databases">
        <title>Assembly and Annotation for the nematode Trichostrongylus colubriformis.</title>
        <authorList>
            <person name="Martin J."/>
        </authorList>
    </citation>
    <scope>NUCLEOTIDE SEQUENCE [LARGE SCALE GENOMIC DNA]</scope>
    <source>
        <strain evidence="1">G859</strain>
        <tissue evidence="1">Whole worm</tissue>
    </source>
</reference>
<comment type="caution">
    <text evidence="1">The sequence shown here is derived from an EMBL/GenBank/DDBJ whole genome shotgun (WGS) entry which is preliminary data.</text>
</comment>
<evidence type="ECO:0000313" key="1">
    <source>
        <dbReference type="EMBL" id="KAK5966695.1"/>
    </source>
</evidence>